<dbReference type="AlphaFoldDB" id="A0A7T0KFG0"/>
<dbReference type="InterPro" id="IPR050900">
    <property type="entry name" value="Transposase_IS3/IS150/IS904"/>
</dbReference>
<dbReference type="KEGG" id="cliz:G7Y31_07765"/>
<dbReference type="Gene3D" id="1.10.10.10">
    <property type="entry name" value="Winged helix-like DNA-binding domain superfamily/Winged helix DNA-binding domain"/>
    <property type="match status" value="1"/>
</dbReference>
<dbReference type="InterPro" id="IPR009057">
    <property type="entry name" value="Homeodomain-like_sf"/>
</dbReference>
<feature type="coiled-coil region" evidence="2">
    <location>
        <begin position="66"/>
        <end position="93"/>
    </location>
</feature>
<dbReference type="InterPro" id="IPR025948">
    <property type="entry name" value="HTH-like_dom"/>
</dbReference>
<dbReference type="InterPro" id="IPR001584">
    <property type="entry name" value="Integrase_cat-core"/>
</dbReference>
<dbReference type="NCBIfam" id="NF033516">
    <property type="entry name" value="transpos_IS3"/>
    <property type="match status" value="1"/>
</dbReference>
<dbReference type="Pfam" id="PF13276">
    <property type="entry name" value="HTH_21"/>
    <property type="match status" value="1"/>
</dbReference>
<keyword evidence="7" id="KW-1185">Reference proteome</keyword>
<accession>A0A7T0KFG0</accession>
<dbReference type="Pfam" id="PF00665">
    <property type="entry name" value="rve"/>
    <property type="match status" value="1"/>
</dbReference>
<comment type="function">
    <text evidence="1">Involved in the transposition of the insertion sequence.</text>
</comment>
<dbReference type="PROSITE" id="PS50994">
    <property type="entry name" value="INTEGRASE"/>
    <property type="match status" value="1"/>
</dbReference>
<dbReference type="GO" id="GO:0004803">
    <property type="term" value="F:transposase activity"/>
    <property type="evidence" value="ECO:0007669"/>
    <property type="project" value="InterPro"/>
</dbReference>
<evidence type="ECO:0000259" key="3">
    <source>
        <dbReference type="PROSITE" id="PS50994"/>
    </source>
</evidence>
<dbReference type="Proteomes" id="UP000594681">
    <property type="component" value="Chromosome"/>
</dbReference>
<dbReference type="SUPFAM" id="SSF46689">
    <property type="entry name" value="Homeodomain-like"/>
    <property type="match status" value="1"/>
</dbReference>
<evidence type="ECO:0000313" key="7">
    <source>
        <dbReference type="Proteomes" id="UP000594681"/>
    </source>
</evidence>
<dbReference type="PANTHER" id="PTHR46889:SF5">
    <property type="entry name" value="INTEGRASE PROTEIN"/>
    <property type="match status" value="1"/>
</dbReference>
<dbReference type="SUPFAM" id="SSF53098">
    <property type="entry name" value="Ribonuclease H-like"/>
    <property type="match status" value="1"/>
</dbReference>
<organism evidence="5 7">
    <name type="scientific">Corynebacterium lizhenjunii</name>
    <dbReference type="NCBI Taxonomy" id="2709394"/>
    <lineage>
        <taxon>Bacteria</taxon>
        <taxon>Bacillati</taxon>
        <taxon>Actinomycetota</taxon>
        <taxon>Actinomycetes</taxon>
        <taxon>Mycobacteriales</taxon>
        <taxon>Corynebacteriaceae</taxon>
        <taxon>Corynebacterium</taxon>
    </lineage>
</organism>
<feature type="domain" description="Integrase catalytic" evidence="3">
    <location>
        <begin position="237"/>
        <end position="406"/>
    </location>
</feature>
<dbReference type="InterPro" id="IPR036388">
    <property type="entry name" value="WH-like_DNA-bd_sf"/>
</dbReference>
<reference evidence="5 7" key="1">
    <citation type="submission" date="2020-11" db="EMBL/GenBank/DDBJ databases">
        <title>Corynebacterium sp. ZJ-599.</title>
        <authorList>
            <person name="Zhou J."/>
        </authorList>
    </citation>
    <scope>NUCLEOTIDE SEQUENCE [LARGE SCALE GENOMIC DNA]</scope>
    <source>
        <strain evidence="5 7">ZJ-599</strain>
    </source>
</reference>
<dbReference type="PANTHER" id="PTHR46889">
    <property type="entry name" value="TRANSPOSASE INSF FOR INSERTION SEQUENCE IS3B-RELATED"/>
    <property type="match status" value="1"/>
</dbReference>
<evidence type="ECO:0000313" key="5">
    <source>
        <dbReference type="EMBL" id="QPK78994.1"/>
    </source>
</evidence>
<dbReference type="GO" id="GO:0006313">
    <property type="term" value="P:DNA transposition"/>
    <property type="evidence" value="ECO:0007669"/>
    <property type="project" value="InterPro"/>
</dbReference>
<dbReference type="EMBL" id="CP064954">
    <property type="protein sequence ID" value="QPK79024.1"/>
    <property type="molecule type" value="Genomic_DNA"/>
</dbReference>
<dbReference type="Gene3D" id="3.30.420.10">
    <property type="entry name" value="Ribonuclease H-like superfamily/Ribonuclease H"/>
    <property type="match status" value="1"/>
</dbReference>
<proteinExistence type="predicted"/>
<dbReference type="KEGG" id="cliz:G7Y31_11080"/>
<keyword evidence="2" id="KW-0175">Coiled coil</keyword>
<evidence type="ECO:0000256" key="1">
    <source>
        <dbReference type="ARBA" id="ARBA00002286"/>
    </source>
</evidence>
<evidence type="ECO:0000256" key="2">
    <source>
        <dbReference type="SAM" id="Coils"/>
    </source>
</evidence>
<protein>
    <submittedName>
        <fullName evidence="5">IS3 family transposase</fullName>
    </submittedName>
</protein>
<dbReference type="EMBL" id="CP064954">
    <property type="protein sequence ID" value="QPK78465.1"/>
    <property type="molecule type" value="Genomic_DNA"/>
</dbReference>
<gene>
    <name evidence="4" type="ORF">G7Y31_07765</name>
    <name evidence="5" type="ORF">G7Y31_10900</name>
    <name evidence="6" type="ORF">G7Y31_11080</name>
</gene>
<dbReference type="InterPro" id="IPR048020">
    <property type="entry name" value="Transpos_IS3"/>
</dbReference>
<dbReference type="InterPro" id="IPR036397">
    <property type="entry name" value="RNaseH_sf"/>
</dbReference>
<dbReference type="GO" id="GO:0003677">
    <property type="term" value="F:DNA binding"/>
    <property type="evidence" value="ECO:0007669"/>
    <property type="project" value="InterPro"/>
</dbReference>
<evidence type="ECO:0000313" key="4">
    <source>
        <dbReference type="EMBL" id="QPK78465.1"/>
    </source>
</evidence>
<dbReference type="Pfam" id="PF01527">
    <property type="entry name" value="HTH_Tnp_1"/>
    <property type="match status" value="1"/>
</dbReference>
<evidence type="ECO:0000313" key="6">
    <source>
        <dbReference type="EMBL" id="QPK79024.1"/>
    </source>
</evidence>
<dbReference type="GO" id="GO:0015074">
    <property type="term" value="P:DNA integration"/>
    <property type="evidence" value="ECO:0007669"/>
    <property type="project" value="InterPro"/>
</dbReference>
<dbReference type="InterPro" id="IPR012337">
    <property type="entry name" value="RNaseH-like_sf"/>
</dbReference>
<dbReference type="RefSeq" id="WP_165011249.1">
    <property type="nucleotide sequence ID" value="NZ_CP064954.1"/>
</dbReference>
<dbReference type="InterPro" id="IPR002514">
    <property type="entry name" value="Transposase_8"/>
</dbReference>
<dbReference type="KEGG" id="cliz:G7Y31_10900"/>
<name>A0A7T0KFG0_9CORY</name>
<dbReference type="EMBL" id="CP064954">
    <property type="protein sequence ID" value="QPK78994.1"/>
    <property type="molecule type" value="Genomic_DNA"/>
</dbReference>
<sequence>MGTMRFDQETKDRALRLYYEAVAEEGATKIGARRKIGGMLDINPATLNNWILKAEKEAAASSLAAEQDKDAEIARLRKEVKQLTEANEILRLASGFFRPGGARPQTKIVVEFLHAHRHLYSIERMCQVLNEHQYQISPATYYRYQARNFGPTDAELDEAYEANRLYDLWVANRRVYGRRKLWKAAKRAGWDIGREKVNRLMTLLGISGVLRRKSTRTTVANPNNPRFADHCKRAWESVERPDQWWVADFTYVYTKQGFCYVAFVTDVYSRRILGYSVAESKTTEFILSALRQAISLRSREDPNFSPVGVIHHSDAGSQYTSAELRGLIAREGMTGSIGTVGDAYDNGLMESTIGLYKSEEIDFEGRKWSNWQEVEAATASWVSWYNTDRLHGSIDYIPPKEHEMWYRLTNPNREQSEAQAA</sequence>